<name>A0A7S2I9B2_9DINO</name>
<evidence type="ECO:0008006" key="2">
    <source>
        <dbReference type="Google" id="ProtNLM"/>
    </source>
</evidence>
<reference evidence="1" key="1">
    <citation type="submission" date="2021-01" db="EMBL/GenBank/DDBJ databases">
        <authorList>
            <person name="Corre E."/>
            <person name="Pelletier E."/>
            <person name="Niang G."/>
            <person name="Scheremetjew M."/>
            <person name="Finn R."/>
            <person name="Kale V."/>
            <person name="Holt S."/>
            <person name="Cochrane G."/>
            <person name="Meng A."/>
            <person name="Brown T."/>
            <person name="Cohen L."/>
        </authorList>
    </citation>
    <scope>NUCLEOTIDE SEQUENCE</scope>
    <source>
        <strain evidence="1">CCMP2222</strain>
    </source>
</reference>
<gene>
    <name evidence="1" type="ORF">AAND1436_LOCUS39674</name>
</gene>
<accession>A0A7S2I9B2</accession>
<protein>
    <recommendedName>
        <fullName evidence="2">RRM domain-containing protein</fullName>
    </recommendedName>
</protein>
<sequence>MPGQADVEESPGGVGAAGQVEAAVDEISAKLGTSEHPIPQPEGYDTTATLVAVNLPRSASSMDVGSFFSWYAPVVHTELLDTSITGSDANFLVTFVDSASADHVLQAGIQSYEGHPDRPIRLQRLSTERKSSWFW</sequence>
<organism evidence="1">
    <name type="scientific">Alexandrium andersonii</name>
    <dbReference type="NCBI Taxonomy" id="327968"/>
    <lineage>
        <taxon>Eukaryota</taxon>
        <taxon>Sar</taxon>
        <taxon>Alveolata</taxon>
        <taxon>Dinophyceae</taxon>
        <taxon>Gonyaulacales</taxon>
        <taxon>Pyrocystaceae</taxon>
        <taxon>Alexandrium</taxon>
    </lineage>
</organism>
<dbReference type="GO" id="GO:0003676">
    <property type="term" value="F:nucleic acid binding"/>
    <property type="evidence" value="ECO:0007669"/>
    <property type="project" value="InterPro"/>
</dbReference>
<dbReference type="InterPro" id="IPR035979">
    <property type="entry name" value="RBD_domain_sf"/>
</dbReference>
<evidence type="ECO:0000313" key="1">
    <source>
        <dbReference type="EMBL" id="CAD9512492.1"/>
    </source>
</evidence>
<proteinExistence type="predicted"/>
<dbReference type="AlphaFoldDB" id="A0A7S2I9B2"/>
<dbReference type="SUPFAM" id="SSF54928">
    <property type="entry name" value="RNA-binding domain, RBD"/>
    <property type="match status" value="1"/>
</dbReference>
<dbReference type="EMBL" id="HBGQ01082945">
    <property type="protein sequence ID" value="CAD9512492.1"/>
    <property type="molecule type" value="Transcribed_RNA"/>
</dbReference>